<dbReference type="InterPro" id="IPR008274">
    <property type="entry name" value="AldOxase/xan_DH_MoCoBD1"/>
</dbReference>
<dbReference type="InterPro" id="IPR046867">
    <property type="entry name" value="AldOxase/xan_DH_MoCoBD2"/>
</dbReference>
<keyword evidence="1" id="KW-0500">Molybdenum</keyword>
<organism evidence="4 5">
    <name type="scientific">Pseudonocardia zijingensis</name>
    <dbReference type="NCBI Taxonomy" id="153376"/>
    <lineage>
        <taxon>Bacteria</taxon>
        <taxon>Bacillati</taxon>
        <taxon>Actinomycetota</taxon>
        <taxon>Actinomycetes</taxon>
        <taxon>Pseudonocardiales</taxon>
        <taxon>Pseudonocardiaceae</taxon>
        <taxon>Pseudonocardia</taxon>
    </lineage>
</organism>
<dbReference type="Gene3D" id="3.30.365.10">
    <property type="entry name" value="Aldehyde oxidase/xanthine dehydrogenase, molybdopterin binding domain"/>
    <property type="match status" value="4"/>
</dbReference>
<dbReference type="EMBL" id="BAAAHP010000018">
    <property type="protein sequence ID" value="GAA0923688.1"/>
    <property type="molecule type" value="Genomic_DNA"/>
</dbReference>
<evidence type="ECO:0000313" key="4">
    <source>
        <dbReference type="EMBL" id="GAA0923688.1"/>
    </source>
</evidence>
<evidence type="ECO:0000259" key="3">
    <source>
        <dbReference type="SMART" id="SM01008"/>
    </source>
</evidence>
<protein>
    <submittedName>
        <fullName evidence="4">Molybdopterin-dependent oxidoreductase</fullName>
    </submittedName>
</protein>
<dbReference type="SUPFAM" id="SSF56003">
    <property type="entry name" value="Molybdenum cofactor-binding domain"/>
    <property type="match status" value="1"/>
</dbReference>
<accession>A0ABN1P6M1</accession>
<name>A0ABN1P6M1_9PSEU</name>
<dbReference type="PANTHER" id="PTHR11908">
    <property type="entry name" value="XANTHINE DEHYDROGENASE"/>
    <property type="match status" value="1"/>
</dbReference>
<dbReference type="RefSeq" id="WP_343938984.1">
    <property type="nucleotide sequence ID" value="NZ_BAAAHP010000018.1"/>
</dbReference>
<dbReference type="Gene3D" id="3.90.1170.50">
    <property type="entry name" value="Aldehyde oxidase/xanthine dehydrogenase, a/b hammerhead"/>
    <property type="match status" value="1"/>
</dbReference>
<dbReference type="Pfam" id="PF02738">
    <property type="entry name" value="MoCoBD_1"/>
    <property type="match status" value="1"/>
</dbReference>
<comment type="caution">
    <text evidence="4">The sequence shown here is derived from an EMBL/GenBank/DDBJ whole genome shotgun (WGS) entry which is preliminary data.</text>
</comment>
<keyword evidence="5" id="KW-1185">Reference proteome</keyword>
<proteinExistence type="predicted"/>
<dbReference type="InterPro" id="IPR036856">
    <property type="entry name" value="Ald_Oxase/Xan_DH_a/b_sf"/>
</dbReference>
<dbReference type="Proteomes" id="UP001499967">
    <property type="component" value="Unassembled WGS sequence"/>
</dbReference>
<dbReference type="InterPro" id="IPR037165">
    <property type="entry name" value="AldOxase/xan_DH_Mopterin-bd_sf"/>
</dbReference>
<sequence>MTAPPRTTGFIGRPVRRKEDARLITGQTRWTDNLRLPGLLYMAILRSPVAHARIGPVDVSAALAEPGVVAAFSGADLADEYGPLPTAWPVTDDTIVPDHPALATDEVRHVGDAVAVVIAENRYQAADALDAVDVRYDRLPPVVDLEAALAPDAPLVHAGSGTNRCFTWSFSAGDYSAVKARAEVVLSRRFIQQRVLPTAMEPRAVLADTTTAVGESTLWTATQVPHIVRVLLSSVCRIPEQKLRVIAPDVGGGFGGKLNVYAEEALALVVSRRIGRPVKWTASRGEDYQATTHGRGMIQDIEVAAMRDGRALGLKVDLISDMGAYLQILTAGVPLLGRYMYPGIYKFEAHEIRCQGVFTTKTPTDSYRGAGRPEPAFAIERMMDELAAELDLDPLEVRERNWIEHEEFPYTTITGLTYDSGSYEAATARARELFGYDELRREQALRRDRGDRVQLGIGVSTYTEMAGLAPSRWFGQHRYVAGGWETAGVRLLPTGRVEAVVGTSPHGQGHVTTFSQIVADTVGVPLDDVDVLHGDTSVAPHGLDTYGSRSMVIGGRAVLAAAEAVVAQAKPIAAHLLEVEPGDVEFADGRFSVRGAPDAGITIQKVALAAFTAHDLPEGVTPVLHADVTIDPETFSYPHGTHLCASEVDTETGAVSVRSYVAVDDVGRVVNPLIVDGQVHGGITQGLAQALYEEAVYDTEGNLVTGSLVDYMVPGPPDVPPYTTDRTETPATTNPMGVKGAGEAGTIGSVPAVVNSVVDALRPFGVTDVRMPCTPERVWRAIHEHSPRGGVV</sequence>
<dbReference type="Pfam" id="PF01315">
    <property type="entry name" value="Ald_Xan_dh_C"/>
    <property type="match status" value="1"/>
</dbReference>
<keyword evidence="2" id="KW-0560">Oxidoreductase</keyword>
<dbReference type="Pfam" id="PF20256">
    <property type="entry name" value="MoCoBD_2"/>
    <property type="match status" value="1"/>
</dbReference>
<evidence type="ECO:0000256" key="2">
    <source>
        <dbReference type="ARBA" id="ARBA00023002"/>
    </source>
</evidence>
<evidence type="ECO:0000256" key="1">
    <source>
        <dbReference type="ARBA" id="ARBA00022505"/>
    </source>
</evidence>
<evidence type="ECO:0000313" key="5">
    <source>
        <dbReference type="Proteomes" id="UP001499967"/>
    </source>
</evidence>
<feature type="domain" description="Aldehyde oxidase/xanthine dehydrogenase a/b hammerhead" evidence="3">
    <location>
        <begin position="25"/>
        <end position="140"/>
    </location>
</feature>
<dbReference type="InterPro" id="IPR016208">
    <property type="entry name" value="Ald_Oxase/xanthine_DH-like"/>
</dbReference>
<reference evidence="4 5" key="1">
    <citation type="journal article" date="2019" name="Int. J. Syst. Evol. Microbiol.">
        <title>The Global Catalogue of Microorganisms (GCM) 10K type strain sequencing project: providing services to taxonomists for standard genome sequencing and annotation.</title>
        <authorList>
            <consortium name="The Broad Institute Genomics Platform"/>
            <consortium name="The Broad Institute Genome Sequencing Center for Infectious Disease"/>
            <person name="Wu L."/>
            <person name="Ma J."/>
        </authorList>
    </citation>
    <scope>NUCLEOTIDE SEQUENCE [LARGE SCALE GENOMIC DNA]</scope>
    <source>
        <strain evidence="4 5">JCM 11117</strain>
    </source>
</reference>
<dbReference type="PANTHER" id="PTHR11908:SF132">
    <property type="entry name" value="ALDEHYDE OXIDASE 1-RELATED"/>
    <property type="match status" value="1"/>
</dbReference>
<dbReference type="SUPFAM" id="SSF54665">
    <property type="entry name" value="CO dehydrogenase molybdoprotein N-domain-like"/>
    <property type="match status" value="1"/>
</dbReference>
<dbReference type="SMART" id="SM01008">
    <property type="entry name" value="Ald_Xan_dh_C"/>
    <property type="match status" value="1"/>
</dbReference>
<dbReference type="InterPro" id="IPR000674">
    <property type="entry name" value="Ald_Oxase/Xan_DH_a/b"/>
</dbReference>
<gene>
    <name evidence="4" type="ORF">GCM10009559_07990</name>
</gene>